<organism evidence="1">
    <name type="scientific">marine sediment metagenome</name>
    <dbReference type="NCBI Taxonomy" id="412755"/>
    <lineage>
        <taxon>unclassified sequences</taxon>
        <taxon>metagenomes</taxon>
        <taxon>ecological metagenomes</taxon>
    </lineage>
</organism>
<feature type="non-terminal residue" evidence="1">
    <location>
        <position position="236"/>
    </location>
</feature>
<comment type="caution">
    <text evidence="1">The sequence shown here is derived from an EMBL/GenBank/DDBJ whole genome shotgun (WGS) entry which is preliminary data.</text>
</comment>
<accession>X0WY48</accession>
<dbReference type="PANTHER" id="PTHR40940">
    <property type="entry name" value="PROTEIN BATD-RELATED"/>
    <property type="match status" value="1"/>
</dbReference>
<evidence type="ECO:0000313" key="1">
    <source>
        <dbReference type="EMBL" id="GAG35874.1"/>
    </source>
</evidence>
<protein>
    <recommendedName>
        <fullName evidence="2">Protein BatD</fullName>
    </recommendedName>
</protein>
<proteinExistence type="predicted"/>
<dbReference type="AlphaFoldDB" id="X0WY48"/>
<dbReference type="InterPro" id="IPR025738">
    <property type="entry name" value="BatD"/>
</dbReference>
<evidence type="ECO:0008006" key="2">
    <source>
        <dbReference type="Google" id="ProtNLM"/>
    </source>
</evidence>
<dbReference type="EMBL" id="BARS01047054">
    <property type="protein sequence ID" value="GAG35874.1"/>
    <property type="molecule type" value="Genomic_DNA"/>
</dbReference>
<dbReference type="PANTHER" id="PTHR40940:SF2">
    <property type="entry name" value="BATD"/>
    <property type="match status" value="1"/>
</dbReference>
<sequence>MIVMKTIIPIFMAIVALSASAAAAAEPEVIVELGSDRVYQGESVLYRVTLNNFNNPSPPRLEGFDNFRIESLGQTSLNSTFTRIINGRVTTVERRGEQYSYRLTPLKAGLLRLPAPTAKAGGKTISGSEKLLDVIAPDEQDLVIMELTVDRQSVYPMQPFELTLSILVKGLPSPNSDHNPVADRFTDRSDLMGSRSLPRNLQIPWLPDDNLPEGIEPAESWQRWLQPLQNQGRIQA</sequence>
<name>X0WY48_9ZZZZ</name>
<dbReference type="Pfam" id="PF13584">
    <property type="entry name" value="BatD"/>
    <property type="match status" value="1"/>
</dbReference>
<gene>
    <name evidence="1" type="ORF">S01H1_70735</name>
</gene>
<reference evidence="1" key="1">
    <citation type="journal article" date="2014" name="Front. Microbiol.">
        <title>High frequency of phylogenetically diverse reductive dehalogenase-homologous genes in deep subseafloor sedimentary metagenomes.</title>
        <authorList>
            <person name="Kawai M."/>
            <person name="Futagami T."/>
            <person name="Toyoda A."/>
            <person name="Takaki Y."/>
            <person name="Nishi S."/>
            <person name="Hori S."/>
            <person name="Arai W."/>
            <person name="Tsubouchi T."/>
            <person name="Morono Y."/>
            <person name="Uchiyama I."/>
            <person name="Ito T."/>
            <person name="Fujiyama A."/>
            <person name="Inagaki F."/>
            <person name="Takami H."/>
        </authorList>
    </citation>
    <scope>NUCLEOTIDE SEQUENCE</scope>
    <source>
        <strain evidence="1">Expedition CK06-06</strain>
    </source>
</reference>